<dbReference type="EMBL" id="OVEO01000004">
    <property type="protein sequence ID" value="SPQ95435.1"/>
    <property type="molecule type" value="Genomic_DNA"/>
</dbReference>
<keyword evidence="6" id="KW-0347">Helicase</keyword>
<evidence type="ECO:0000256" key="6">
    <source>
        <dbReference type="ARBA" id="ARBA00022806"/>
    </source>
</evidence>
<evidence type="ECO:0000256" key="7">
    <source>
        <dbReference type="ARBA" id="ARBA00022840"/>
    </source>
</evidence>
<evidence type="ECO:0000256" key="12">
    <source>
        <dbReference type="ARBA" id="ARBA00034617"/>
    </source>
</evidence>
<evidence type="ECO:0000256" key="9">
    <source>
        <dbReference type="ARBA" id="ARBA00023204"/>
    </source>
</evidence>
<evidence type="ECO:0000256" key="10">
    <source>
        <dbReference type="ARBA" id="ARBA00023235"/>
    </source>
</evidence>
<dbReference type="InterPro" id="IPR014001">
    <property type="entry name" value="Helicase_ATP-bd"/>
</dbReference>
<dbReference type="GO" id="GO:0097550">
    <property type="term" value="C:transcription preinitiation complex"/>
    <property type="evidence" value="ECO:0007669"/>
    <property type="project" value="TreeGrafter"/>
</dbReference>
<feature type="region of interest" description="Disordered" evidence="15">
    <location>
        <begin position="748"/>
        <end position="798"/>
    </location>
</feature>
<dbReference type="Pfam" id="PF04851">
    <property type="entry name" value="ResIII"/>
    <property type="match status" value="1"/>
</dbReference>
<feature type="compositionally biased region" description="Basic residues" evidence="15">
    <location>
        <begin position="755"/>
        <end position="764"/>
    </location>
</feature>
<dbReference type="STRING" id="37360.A0A0G4J767"/>
<evidence type="ECO:0000256" key="3">
    <source>
        <dbReference type="ARBA" id="ARBA00022741"/>
    </source>
</evidence>
<dbReference type="PANTHER" id="PTHR11274:SF0">
    <property type="entry name" value="GENERAL TRANSCRIPTION AND DNA REPAIR FACTOR IIH HELICASE SUBUNIT XPB"/>
    <property type="match status" value="1"/>
</dbReference>
<dbReference type="CDD" id="cd18029">
    <property type="entry name" value="DEXHc_XPB"/>
    <property type="match status" value="1"/>
</dbReference>
<keyword evidence="5" id="KW-0378">Hydrolase</keyword>
<keyword evidence="19" id="KW-0496">Mitochondrion</keyword>
<dbReference type="GO" id="GO:0005524">
    <property type="term" value="F:ATP binding"/>
    <property type="evidence" value="ECO:0007669"/>
    <property type="project" value="UniProtKB-KW"/>
</dbReference>
<dbReference type="GO" id="GO:0006289">
    <property type="term" value="P:nucleotide-excision repair"/>
    <property type="evidence" value="ECO:0007669"/>
    <property type="project" value="InterPro"/>
</dbReference>
<feature type="compositionally biased region" description="Basic and acidic residues" evidence="15">
    <location>
        <begin position="765"/>
        <end position="783"/>
    </location>
</feature>
<dbReference type="CDD" id="cd18789">
    <property type="entry name" value="SF2_C_XPB"/>
    <property type="match status" value="1"/>
</dbReference>
<dbReference type="FunFam" id="3.40.50.300:FF:000077">
    <property type="entry name" value="Probable DNA repair helicase RAD25"/>
    <property type="match status" value="1"/>
</dbReference>
<accession>A0A0G4J767</accession>
<keyword evidence="7" id="KW-0067">ATP-binding</keyword>
<dbReference type="GO" id="GO:0016787">
    <property type="term" value="F:hydrolase activity"/>
    <property type="evidence" value="ECO:0007669"/>
    <property type="project" value="UniProtKB-KW"/>
</dbReference>
<dbReference type="GO" id="GO:0005675">
    <property type="term" value="C:transcription factor TFIIH holo complex"/>
    <property type="evidence" value="ECO:0007669"/>
    <property type="project" value="TreeGrafter"/>
</dbReference>
<dbReference type="InterPro" id="IPR006935">
    <property type="entry name" value="Helicase/UvrB_N"/>
</dbReference>
<dbReference type="InterPro" id="IPR001161">
    <property type="entry name" value="XPB/Ssl2"/>
</dbReference>
<dbReference type="InterPro" id="IPR050615">
    <property type="entry name" value="ATP-dep_DNA_Helicase"/>
</dbReference>
<dbReference type="Pfam" id="PF16203">
    <property type="entry name" value="ERCC3_RAD25_C"/>
    <property type="match status" value="1"/>
</dbReference>
<evidence type="ECO:0000256" key="14">
    <source>
        <dbReference type="ARBA" id="ARBA00048988"/>
    </source>
</evidence>
<evidence type="ECO:0000256" key="8">
    <source>
        <dbReference type="ARBA" id="ARBA00023125"/>
    </source>
</evidence>
<comment type="catalytic activity">
    <reaction evidence="12">
        <text>Couples ATP hydrolysis with the unwinding of duplex DNA by translocating in the 3'-5' direction.</text>
        <dbReference type="EC" id="5.6.2.4"/>
    </reaction>
</comment>
<dbReference type="Pfam" id="PF13625">
    <property type="entry name" value="Helicase_C_3"/>
    <property type="match status" value="1"/>
</dbReference>
<dbReference type="GO" id="GO:0000112">
    <property type="term" value="C:nucleotide-excision repair factor 3 complex"/>
    <property type="evidence" value="ECO:0007669"/>
    <property type="project" value="TreeGrafter"/>
</dbReference>
<reference evidence="18 20" key="1">
    <citation type="submission" date="2015-02" db="EMBL/GenBank/DDBJ databases">
        <authorList>
            <person name="Chooi Y.-H."/>
        </authorList>
    </citation>
    <scope>NUCLEOTIDE SEQUENCE [LARGE SCALE GENOMIC DNA]</scope>
    <source>
        <strain evidence="18">E3</strain>
    </source>
</reference>
<keyword evidence="4" id="KW-0227">DNA damage</keyword>
<comment type="similarity">
    <text evidence="2">Belongs to the helicase family. RAD25/XPB subfamily.</text>
</comment>
<keyword evidence="9" id="KW-0234">DNA repair</keyword>
<evidence type="ECO:0000256" key="2">
    <source>
        <dbReference type="ARBA" id="ARBA00006637"/>
    </source>
</evidence>
<sequence length="798" mass="89284">MSDVQDMDVDLNNGHVGNEDRSSSLVPAVRDFSSSLALKPDHANRPIWTTPTGRILLETFSPIFKQAYDFLIGIAEPITRPHYIHEYQITKMSLYAAASVGLRTSDIISGLKRLSKIDLPEELVQFITSRTERCGKVRLVLNKNRYFVESIFASALQELLRVPTIAEARIDQFDSSLGERDPATGFLVTAVPSSTEGLHLPGTAADSRIDQSRAFGMDLSPTFGDSTSGDMPPVLSFEISGKSVESVRRECLRIEYPMLEEYEFRKDDITPNLPISLKPIAQIRSYQEKSLSKMFGNGRARSGIIVLPCGAGKTLVGITATCTIRKSTLVFCNTGVSVDQWKRQYMHWANIPAKNISVFTSSTKDPIIEDEASLVITTYNMIAFSGQRSAAAQKILDVIKTREWGLVILDEVHVAPARTFRECASKTHSRCKLGLTATLLREDDLIDHLSFLIGPKLYEANWLALQQAGYLATVQCVEVRCPMTAEFYSEYLTADAQKQRLLYVMNPNKFRACQHLMNWHEKRGDKILIFSDNIFSLEKYAKDLKRPLIHGKTKDQERLDFLKHIQTDENLNTLFISKVGDTSIDLPDVNVIIQISSHFASRRQEAQRLGRILRPKATTSSRFNAFFYTLVSEDTKEMLYASKRQTFLIDQGYSFKVVTDLVNESTKDLLLETKSSQLELLSQVMACDSASGEVEELPDQDGDACFREFRQEQISARRQRGHLASMTGATAASYDEVARARPAAAAASKLGALRKQNKAAAARRKAADERRRLEAEELKRDDAPDPSAAPSSGFRRGV</sequence>
<dbReference type="InterPro" id="IPR032830">
    <property type="entry name" value="XPB/Ssl2_N"/>
</dbReference>
<evidence type="ECO:0000256" key="4">
    <source>
        <dbReference type="ARBA" id="ARBA00022763"/>
    </source>
</evidence>
<keyword evidence="10" id="KW-0413">Isomerase</keyword>
<dbReference type="NCBIfam" id="TIGR00603">
    <property type="entry name" value="rad25"/>
    <property type="match status" value="1"/>
</dbReference>
<keyword evidence="11" id="KW-0539">Nucleus</keyword>
<organism evidence="18 20">
    <name type="scientific">Plasmodiophora brassicae</name>
    <name type="common">Clubroot disease agent</name>
    <dbReference type="NCBI Taxonomy" id="37360"/>
    <lineage>
        <taxon>Eukaryota</taxon>
        <taxon>Sar</taxon>
        <taxon>Rhizaria</taxon>
        <taxon>Endomyxa</taxon>
        <taxon>Phytomyxea</taxon>
        <taxon>Plasmodiophorida</taxon>
        <taxon>Plasmodiophoridae</taxon>
        <taxon>Plasmodiophora</taxon>
    </lineage>
</organism>
<feature type="domain" description="Helicase ATP-binding" evidence="16">
    <location>
        <begin position="294"/>
        <end position="457"/>
    </location>
</feature>
<feature type="region of interest" description="Disordered" evidence="15">
    <location>
        <begin position="1"/>
        <end position="24"/>
    </location>
</feature>
<dbReference type="AlphaFoldDB" id="A0A0G4J767"/>
<dbReference type="SMART" id="SM00487">
    <property type="entry name" value="DEXDc"/>
    <property type="match status" value="1"/>
</dbReference>
<dbReference type="EMBL" id="CDSF01000144">
    <property type="protein sequence ID" value="CEP03194.1"/>
    <property type="molecule type" value="Genomic_DNA"/>
</dbReference>
<keyword evidence="20" id="KW-1185">Reference proteome</keyword>
<dbReference type="GO" id="GO:0043138">
    <property type="term" value="F:3'-5' DNA helicase activity"/>
    <property type="evidence" value="ECO:0007669"/>
    <property type="project" value="UniProtKB-EC"/>
</dbReference>
<dbReference type="PANTHER" id="PTHR11274">
    <property type="entry name" value="RAD25/XP-B DNA REPAIR HELICASE"/>
    <property type="match status" value="1"/>
</dbReference>
<dbReference type="PROSITE" id="PS51194">
    <property type="entry name" value="HELICASE_CTER"/>
    <property type="match status" value="1"/>
</dbReference>
<evidence type="ECO:0000313" key="18">
    <source>
        <dbReference type="EMBL" id="CEP03194.1"/>
    </source>
</evidence>
<dbReference type="SUPFAM" id="SSF52540">
    <property type="entry name" value="P-loop containing nucleoside triphosphate hydrolases"/>
    <property type="match status" value="1"/>
</dbReference>
<dbReference type="InterPro" id="IPR032438">
    <property type="entry name" value="ERCC3_RAD25_C"/>
</dbReference>
<name>A0A0G4J767_PLABS</name>
<evidence type="ECO:0000313" key="19">
    <source>
        <dbReference type="EMBL" id="SPQ95435.1"/>
    </source>
</evidence>
<dbReference type="OrthoDB" id="10262986at2759"/>
<dbReference type="EC" id="5.6.2.4" evidence="13"/>
<proteinExistence type="inferred from homology"/>
<dbReference type="GO" id="GO:0003677">
    <property type="term" value="F:DNA binding"/>
    <property type="evidence" value="ECO:0007669"/>
    <property type="project" value="UniProtKB-KW"/>
</dbReference>
<keyword evidence="3" id="KW-0547">Nucleotide-binding</keyword>
<dbReference type="GO" id="GO:0006367">
    <property type="term" value="P:transcription initiation at RNA polymerase II promoter"/>
    <property type="evidence" value="ECO:0007669"/>
    <property type="project" value="InterPro"/>
</dbReference>
<reference evidence="19 21" key="2">
    <citation type="submission" date="2018-03" db="EMBL/GenBank/DDBJ databases">
        <authorList>
            <person name="Fogelqvist J."/>
        </authorList>
    </citation>
    <scope>NUCLEOTIDE SEQUENCE [LARGE SCALE GENOMIC DNA]</scope>
</reference>
<geneLocation type="mitochondrion" evidence="19"/>
<dbReference type="PRINTS" id="PR00851">
    <property type="entry name" value="XRODRMPGMNTB"/>
</dbReference>
<evidence type="ECO:0000256" key="5">
    <source>
        <dbReference type="ARBA" id="ARBA00022801"/>
    </source>
</evidence>
<feature type="domain" description="Helicase C-terminal" evidence="17">
    <location>
        <begin position="511"/>
        <end position="670"/>
    </location>
</feature>
<protein>
    <recommendedName>
        <fullName evidence="13">DNA 3'-5' helicase</fullName>
        <ecNumber evidence="13">5.6.2.4</ecNumber>
    </recommendedName>
</protein>
<gene>
    <name evidence="18" type="ORF">PBRA_002954</name>
    <name evidence="19" type="ORF">PLBR_LOCUS2650</name>
</gene>
<dbReference type="OMA" id="RCQEIDY"/>
<dbReference type="FunFam" id="3.40.50.300:FF:000117">
    <property type="entry name" value="Putative DNA repair helicase rad25"/>
    <property type="match status" value="1"/>
</dbReference>
<keyword evidence="8" id="KW-0238">DNA-binding</keyword>
<evidence type="ECO:0000256" key="15">
    <source>
        <dbReference type="SAM" id="MobiDB-lite"/>
    </source>
</evidence>
<dbReference type="InterPro" id="IPR001650">
    <property type="entry name" value="Helicase_C-like"/>
</dbReference>
<dbReference type="Proteomes" id="UP000039324">
    <property type="component" value="Unassembled WGS sequence"/>
</dbReference>
<evidence type="ECO:0000259" key="17">
    <source>
        <dbReference type="PROSITE" id="PS51194"/>
    </source>
</evidence>
<dbReference type="Proteomes" id="UP000290189">
    <property type="component" value="Unassembled WGS sequence"/>
</dbReference>
<dbReference type="PROSITE" id="PS51192">
    <property type="entry name" value="HELICASE_ATP_BIND_1"/>
    <property type="match status" value="1"/>
</dbReference>
<comment type="subcellular location">
    <subcellularLocation>
        <location evidence="1">Nucleus</location>
    </subcellularLocation>
</comment>
<evidence type="ECO:0000256" key="11">
    <source>
        <dbReference type="ARBA" id="ARBA00023242"/>
    </source>
</evidence>
<evidence type="ECO:0000256" key="1">
    <source>
        <dbReference type="ARBA" id="ARBA00004123"/>
    </source>
</evidence>
<evidence type="ECO:0000259" key="16">
    <source>
        <dbReference type="PROSITE" id="PS51192"/>
    </source>
</evidence>
<evidence type="ECO:0000313" key="21">
    <source>
        <dbReference type="Proteomes" id="UP000290189"/>
    </source>
</evidence>
<dbReference type="SMART" id="SM00490">
    <property type="entry name" value="HELICc"/>
    <property type="match status" value="1"/>
</dbReference>
<dbReference type="InterPro" id="IPR027417">
    <property type="entry name" value="P-loop_NTPase"/>
</dbReference>
<evidence type="ECO:0000256" key="13">
    <source>
        <dbReference type="ARBA" id="ARBA00034808"/>
    </source>
</evidence>
<dbReference type="Gene3D" id="3.40.50.300">
    <property type="entry name" value="P-loop containing nucleotide triphosphate hydrolases"/>
    <property type="match status" value="2"/>
</dbReference>
<evidence type="ECO:0000313" key="20">
    <source>
        <dbReference type="Proteomes" id="UP000039324"/>
    </source>
</evidence>
<comment type="catalytic activity">
    <reaction evidence="14">
        <text>ATP + H2O = ADP + phosphate + H(+)</text>
        <dbReference type="Rhea" id="RHEA:13065"/>
        <dbReference type="ChEBI" id="CHEBI:15377"/>
        <dbReference type="ChEBI" id="CHEBI:15378"/>
        <dbReference type="ChEBI" id="CHEBI:30616"/>
        <dbReference type="ChEBI" id="CHEBI:43474"/>
        <dbReference type="ChEBI" id="CHEBI:456216"/>
        <dbReference type="EC" id="5.6.2.4"/>
    </reaction>
</comment>